<organism evidence="4 5">
    <name type="scientific">Desmophyllum pertusum</name>
    <dbReference type="NCBI Taxonomy" id="174260"/>
    <lineage>
        <taxon>Eukaryota</taxon>
        <taxon>Metazoa</taxon>
        <taxon>Cnidaria</taxon>
        <taxon>Anthozoa</taxon>
        <taxon>Hexacorallia</taxon>
        <taxon>Scleractinia</taxon>
        <taxon>Caryophylliina</taxon>
        <taxon>Caryophylliidae</taxon>
        <taxon>Desmophyllum</taxon>
    </lineage>
</organism>
<evidence type="ECO:0000313" key="5">
    <source>
        <dbReference type="Proteomes" id="UP001163046"/>
    </source>
</evidence>
<dbReference type="Proteomes" id="UP001163046">
    <property type="component" value="Unassembled WGS sequence"/>
</dbReference>
<feature type="domain" description="Calcineurin-like phosphoesterase" evidence="2">
    <location>
        <begin position="15"/>
        <end position="81"/>
    </location>
</feature>
<dbReference type="InterPro" id="IPR025733">
    <property type="entry name" value="PAPs_C"/>
</dbReference>
<dbReference type="InterPro" id="IPR041792">
    <property type="entry name" value="MPP_PAP"/>
</dbReference>
<dbReference type="GO" id="GO:0016787">
    <property type="term" value="F:hydrolase activity"/>
    <property type="evidence" value="ECO:0007669"/>
    <property type="project" value="InterPro"/>
</dbReference>
<keyword evidence="1" id="KW-0325">Glycoprotein</keyword>
<dbReference type="CDD" id="cd00839">
    <property type="entry name" value="MPP_PAPs"/>
    <property type="match status" value="1"/>
</dbReference>
<name>A0A9X0DA33_9CNID</name>
<dbReference type="Pfam" id="PF14008">
    <property type="entry name" value="Metallophos_C"/>
    <property type="match status" value="1"/>
</dbReference>
<evidence type="ECO:0000313" key="4">
    <source>
        <dbReference type="EMBL" id="KAJ7392370.1"/>
    </source>
</evidence>
<proteinExistence type="predicted"/>
<dbReference type="AlphaFoldDB" id="A0A9X0DA33"/>
<dbReference type="InterPro" id="IPR004843">
    <property type="entry name" value="Calcineurin-like_PHP"/>
</dbReference>
<reference evidence="4" key="1">
    <citation type="submission" date="2023-01" db="EMBL/GenBank/DDBJ databases">
        <title>Genome assembly of the deep-sea coral Lophelia pertusa.</title>
        <authorList>
            <person name="Herrera S."/>
            <person name="Cordes E."/>
        </authorList>
    </citation>
    <scope>NUCLEOTIDE SEQUENCE</scope>
    <source>
        <strain evidence="4">USNM1676648</strain>
        <tissue evidence="4">Polyp</tissue>
    </source>
</reference>
<dbReference type="SUPFAM" id="SSF56300">
    <property type="entry name" value="Metallo-dependent phosphatases"/>
    <property type="match status" value="1"/>
</dbReference>
<evidence type="ECO:0000256" key="1">
    <source>
        <dbReference type="ARBA" id="ARBA00023180"/>
    </source>
</evidence>
<protein>
    <recommendedName>
        <fullName evidence="6">Purple acid phosphatase</fullName>
    </recommendedName>
</protein>
<feature type="domain" description="Purple acid phosphatase C-terminal" evidence="3">
    <location>
        <begin position="98"/>
        <end position="156"/>
    </location>
</feature>
<dbReference type="PANTHER" id="PTHR45778:SF7">
    <property type="entry name" value="PURPLE ACID PHOSPHATASE"/>
    <property type="match status" value="1"/>
</dbReference>
<keyword evidence="5" id="KW-1185">Reference proteome</keyword>
<evidence type="ECO:0000259" key="3">
    <source>
        <dbReference type="Pfam" id="PF14008"/>
    </source>
</evidence>
<dbReference type="PANTHER" id="PTHR45778">
    <property type="entry name" value="PURPLE ACID PHOSPHATASE-RELATED"/>
    <property type="match status" value="1"/>
</dbReference>
<dbReference type="OrthoDB" id="5986157at2759"/>
<gene>
    <name evidence="4" type="ORF">OS493_012030</name>
</gene>
<dbReference type="Gene3D" id="3.60.21.10">
    <property type="match status" value="1"/>
</dbReference>
<accession>A0A9X0DA33</accession>
<dbReference type="EMBL" id="MU825401">
    <property type="protein sequence ID" value="KAJ7392370.1"/>
    <property type="molecule type" value="Genomic_DNA"/>
</dbReference>
<evidence type="ECO:0008006" key="6">
    <source>
        <dbReference type="Google" id="ProtNLM"/>
    </source>
</evidence>
<dbReference type="InterPro" id="IPR029052">
    <property type="entry name" value="Metallo-depent_PP-like"/>
</dbReference>
<sequence length="169" mass="19914">MMSSEHDFRAGSRQYTWLENDLKKVDRTKTPWIVLGGHRPMYSSQEELSDFIVSVGIQYYLEDLLHEYKVDLAFWGHYHSYERTCAVYKHVCQEEGLGTTHIVVGSAGFGIDTEGYWDLQWSRFHENDYGYGRVMVANRSALYFEWVRNKDKVVRDKVWLTKPRSQTEG</sequence>
<dbReference type="Pfam" id="PF00149">
    <property type="entry name" value="Metallophos"/>
    <property type="match status" value="1"/>
</dbReference>
<evidence type="ECO:0000259" key="2">
    <source>
        <dbReference type="Pfam" id="PF00149"/>
    </source>
</evidence>
<comment type="caution">
    <text evidence="4">The sequence shown here is derived from an EMBL/GenBank/DDBJ whole genome shotgun (WGS) entry which is preliminary data.</text>
</comment>